<dbReference type="InterPro" id="IPR042831">
    <property type="entry name" value="Ribosomal_mL40_fung"/>
</dbReference>
<dbReference type="Pfam" id="PF09812">
    <property type="entry name" value="MRP-L28"/>
    <property type="match status" value="1"/>
</dbReference>
<dbReference type="FunCoup" id="A0A1E5R1Z2">
    <property type="interactions" value="279"/>
</dbReference>
<sequence length="161" mass="18852">MLKSTVFATAKNCTSSSALFPAKPMSMTFVRYKRTKGKELSSNVQKAITQMSVLSANRKQPKRLKLCPEDLIKHETIQRCWAEYQRDLRTERNQCLEAQYASMDEAMSVLEQLSPELYTAANKKDMKHRFPKEFRIPTEYPPNKIWYYEYQEGDGNTHKKK</sequence>
<keyword evidence="6" id="KW-0687">Ribonucleoprotein</keyword>
<dbReference type="GO" id="GO:0003735">
    <property type="term" value="F:structural constituent of ribosome"/>
    <property type="evidence" value="ECO:0007669"/>
    <property type="project" value="InterPro"/>
</dbReference>
<dbReference type="STRING" id="56408.A0A1E5R1Z2"/>
<dbReference type="PANTHER" id="PTHR39150:SF1">
    <property type="entry name" value="LARGE RIBOSOMAL SUBUNIT PROTEIN ML40"/>
    <property type="match status" value="1"/>
</dbReference>
<evidence type="ECO:0000256" key="3">
    <source>
        <dbReference type="ARBA" id="ARBA00022946"/>
    </source>
</evidence>
<evidence type="ECO:0000256" key="7">
    <source>
        <dbReference type="ARBA" id="ARBA00035192"/>
    </source>
</evidence>
<evidence type="ECO:0000313" key="8">
    <source>
        <dbReference type="EMBL" id="OEJ80928.1"/>
    </source>
</evidence>
<dbReference type="EMBL" id="LPNM01000011">
    <property type="protein sequence ID" value="OEJ80928.1"/>
    <property type="molecule type" value="Genomic_DNA"/>
</dbReference>
<dbReference type="GO" id="GO:1990904">
    <property type="term" value="C:ribonucleoprotein complex"/>
    <property type="evidence" value="ECO:0007669"/>
    <property type="project" value="UniProtKB-KW"/>
</dbReference>
<evidence type="ECO:0000256" key="5">
    <source>
        <dbReference type="ARBA" id="ARBA00023128"/>
    </source>
</evidence>
<dbReference type="OrthoDB" id="3970694at2759"/>
<evidence type="ECO:0000256" key="6">
    <source>
        <dbReference type="ARBA" id="ARBA00023274"/>
    </source>
</evidence>
<comment type="subcellular location">
    <subcellularLocation>
        <location evidence="1">Mitochondrion</location>
    </subcellularLocation>
</comment>
<dbReference type="AlphaFoldDB" id="A0A1E5R1Z2"/>
<evidence type="ECO:0000256" key="4">
    <source>
        <dbReference type="ARBA" id="ARBA00022980"/>
    </source>
</evidence>
<evidence type="ECO:0000256" key="1">
    <source>
        <dbReference type="ARBA" id="ARBA00004173"/>
    </source>
</evidence>
<organism evidence="8 9">
    <name type="scientific">Hanseniaspora osmophila</name>
    <dbReference type="NCBI Taxonomy" id="56408"/>
    <lineage>
        <taxon>Eukaryota</taxon>
        <taxon>Fungi</taxon>
        <taxon>Dikarya</taxon>
        <taxon>Ascomycota</taxon>
        <taxon>Saccharomycotina</taxon>
        <taxon>Saccharomycetes</taxon>
        <taxon>Saccharomycodales</taxon>
        <taxon>Saccharomycodaceae</taxon>
        <taxon>Hanseniaspora</taxon>
    </lineage>
</organism>
<evidence type="ECO:0000313" key="9">
    <source>
        <dbReference type="Proteomes" id="UP000095728"/>
    </source>
</evidence>
<keyword evidence="4 8" id="KW-0689">Ribosomal protein</keyword>
<dbReference type="InterPro" id="IPR019192">
    <property type="entry name" value="Ribosomal_mL40"/>
</dbReference>
<dbReference type="GO" id="GO:0032543">
    <property type="term" value="P:mitochondrial translation"/>
    <property type="evidence" value="ECO:0007669"/>
    <property type="project" value="InterPro"/>
</dbReference>
<gene>
    <name evidence="8" type="ORF">AWRI3579_g4146</name>
</gene>
<dbReference type="InParanoid" id="A0A1E5R1Z2"/>
<comment type="caution">
    <text evidence="8">The sequence shown here is derived from an EMBL/GenBank/DDBJ whole genome shotgun (WGS) entry which is preliminary data.</text>
</comment>
<keyword evidence="9" id="KW-1185">Reference proteome</keyword>
<evidence type="ECO:0000256" key="2">
    <source>
        <dbReference type="ARBA" id="ARBA00009360"/>
    </source>
</evidence>
<dbReference type="Proteomes" id="UP000095728">
    <property type="component" value="Unassembled WGS sequence"/>
</dbReference>
<accession>A0A1E5R1Z2</accession>
<dbReference type="GO" id="GO:0005840">
    <property type="term" value="C:ribosome"/>
    <property type="evidence" value="ECO:0007669"/>
    <property type="project" value="UniProtKB-KW"/>
</dbReference>
<proteinExistence type="inferred from homology"/>
<protein>
    <recommendedName>
        <fullName evidence="7">Large ribosomal subunit protein mL40</fullName>
    </recommendedName>
</protein>
<dbReference type="GO" id="GO:0005739">
    <property type="term" value="C:mitochondrion"/>
    <property type="evidence" value="ECO:0007669"/>
    <property type="project" value="UniProtKB-SubCell"/>
</dbReference>
<name>A0A1E5R1Z2_9ASCO</name>
<dbReference type="FunFam" id="6.10.250.3440:FF:000001">
    <property type="entry name" value="Mitochondrial ribosomal protein L40"/>
    <property type="match status" value="1"/>
</dbReference>
<reference evidence="9" key="1">
    <citation type="journal article" date="2016" name="Genome Announc.">
        <title>Genome sequences of three species of Hanseniaspora isolated from spontaneous wine fermentations.</title>
        <authorList>
            <person name="Sternes P.R."/>
            <person name="Lee D."/>
            <person name="Kutyna D.R."/>
            <person name="Borneman A.R."/>
        </authorList>
    </citation>
    <scope>NUCLEOTIDE SEQUENCE [LARGE SCALE GENOMIC DNA]</scope>
    <source>
        <strain evidence="9">AWRI3579</strain>
    </source>
</reference>
<dbReference type="PANTHER" id="PTHR39150">
    <property type="entry name" value="54S RIBOSOMAL PROTEIN L28, MITOCHONDRIAL"/>
    <property type="match status" value="1"/>
</dbReference>
<keyword evidence="3" id="KW-0809">Transit peptide</keyword>
<dbReference type="Gene3D" id="6.10.250.3440">
    <property type="match status" value="1"/>
</dbReference>
<comment type="similarity">
    <text evidence="2">Belongs to the mitochondrion-specific ribosomal protein mL40 family.</text>
</comment>
<keyword evidence="5" id="KW-0496">Mitochondrion</keyword>